<keyword evidence="7" id="KW-1185">Reference proteome</keyword>
<feature type="chain" id="PRO_5042165995" description="Photosynthesis system II assembly factor Ycf48/Hcf136-like domain-containing protein" evidence="4">
    <location>
        <begin position="27"/>
        <end position="705"/>
    </location>
</feature>
<feature type="compositionally biased region" description="Pro residues" evidence="3">
    <location>
        <begin position="607"/>
        <end position="639"/>
    </location>
</feature>
<dbReference type="EMBL" id="LGRX02004554">
    <property type="protein sequence ID" value="KAK3280068.1"/>
    <property type="molecule type" value="Genomic_DNA"/>
</dbReference>
<keyword evidence="1" id="KW-0602">Photosynthesis</keyword>
<dbReference type="Gene3D" id="2.130.10.10">
    <property type="entry name" value="YVTN repeat-like/Quinoprotein amine dehydrogenase"/>
    <property type="match status" value="1"/>
</dbReference>
<dbReference type="Pfam" id="PF14870">
    <property type="entry name" value="PSII_BNR"/>
    <property type="match status" value="2"/>
</dbReference>
<dbReference type="InterPro" id="IPR015943">
    <property type="entry name" value="WD40/YVTN_repeat-like_dom_sf"/>
</dbReference>
<dbReference type="PANTHER" id="PTHR47199:SF2">
    <property type="entry name" value="PHOTOSYSTEM II STABILITY_ASSEMBLY FACTOR HCF136, CHLOROPLASTIC"/>
    <property type="match status" value="1"/>
</dbReference>
<feature type="compositionally biased region" description="Low complexity" evidence="3">
    <location>
        <begin position="596"/>
        <end position="606"/>
    </location>
</feature>
<feature type="signal peptide" evidence="4">
    <location>
        <begin position="1"/>
        <end position="26"/>
    </location>
</feature>
<evidence type="ECO:0000313" key="6">
    <source>
        <dbReference type="EMBL" id="KAK3280068.1"/>
    </source>
</evidence>
<keyword evidence="2" id="KW-0604">Photosystem II</keyword>
<reference evidence="6 7" key="1">
    <citation type="journal article" date="2015" name="Genome Biol. Evol.">
        <title>Comparative Genomics of a Bacterivorous Green Alga Reveals Evolutionary Causalities and Consequences of Phago-Mixotrophic Mode of Nutrition.</title>
        <authorList>
            <person name="Burns J.A."/>
            <person name="Paasch A."/>
            <person name="Narechania A."/>
            <person name="Kim E."/>
        </authorList>
    </citation>
    <scope>NUCLEOTIDE SEQUENCE [LARGE SCALE GENOMIC DNA]</scope>
    <source>
        <strain evidence="6 7">PLY_AMNH</strain>
    </source>
</reference>
<feature type="compositionally biased region" description="Pro residues" evidence="3">
    <location>
        <begin position="336"/>
        <end position="352"/>
    </location>
</feature>
<dbReference type="Proteomes" id="UP001190700">
    <property type="component" value="Unassembled WGS sequence"/>
</dbReference>
<organism evidence="6 7">
    <name type="scientific">Cymbomonas tetramitiformis</name>
    <dbReference type="NCBI Taxonomy" id="36881"/>
    <lineage>
        <taxon>Eukaryota</taxon>
        <taxon>Viridiplantae</taxon>
        <taxon>Chlorophyta</taxon>
        <taxon>Pyramimonadophyceae</taxon>
        <taxon>Pyramimonadales</taxon>
        <taxon>Pyramimonadaceae</taxon>
        <taxon>Cymbomonas</taxon>
    </lineage>
</organism>
<evidence type="ECO:0000256" key="2">
    <source>
        <dbReference type="ARBA" id="ARBA00023276"/>
    </source>
</evidence>
<dbReference type="InterPro" id="IPR028203">
    <property type="entry name" value="PSII_CF48-like_dom"/>
</dbReference>
<gene>
    <name evidence="6" type="ORF">CYMTET_12089</name>
</gene>
<proteinExistence type="predicted"/>
<feature type="region of interest" description="Disordered" evidence="3">
    <location>
        <begin position="578"/>
        <end position="639"/>
    </location>
</feature>
<dbReference type="GO" id="GO:0009523">
    <property type="term" value="C:photosystem II"/>
    <property type="evidence" value="ECO:0007669"/>
    <property type="project" value="UniProtKB-KW"/>
</dbReference>
<dbReference type="PANTHER" id="PTHR47199">
    <property type="entry name" value="PHOTOSYSTEM II STABILITY/ASSEMBLY FACTOR HCF136, CHLOROPLASTIC"/>
    <property type="match status" value="1"/>
</dbReference>
<evidence type="ECO:0000256" key="1">
    <source>
        <dbReference type="ARBA" id="ARBA00022531"/>
    </source>
</evidence>
<comment type="caution">
    <text evidence="6">The sequence shown here is derived from an EMBL/GenBank/DDBJ whole genome shotgun (WGS) entry which is preliminary data.</text>
</comment>
<evidence type="ECO:0000313" key="7">
    <source>
        <dbReference type="Proteomes" id="UP001190700"/>
    </source>
</evidence>
<sequence>MKTKEYRDLCILVVACVCLLSTPASGQSWVSQNAGVTSRLYSVHFPTRLDGWLVGEGNAVLHTEDGGATWTVQSTGQSSDLVWLGVSFASSSIGWAVGDGARILRTEDGGASWALHVPQGPAADTIFYAVQAVSSQVAYVVGDYGLIYKTVDGGDTWTLPAAETPTEYALMNLDFKNESFGWVVGGYGTILLTQNGGATWTLQPTPDTRARAVRDIDLLWTGQAFAGWAVGDEGLILRSYDSGASWIIQEGCGPGNYRGLATQANSDSTRNPEKMYAVGQSFKGVCLTIDAGDIYTLEGATATEGRDLYSVVWRTSDTLDLISCGDTGQLLSYQGSPPPPPSLPPSPPPPQPPCAHFDGVDDYLHMPFITGIRGLSMWVYKDSQQVVEAPHYLLDARYGHVEGHFASPPNVIGLAWTKMYVDGVPQTVEWDNMVSDAWYHLHIEAERSIDQDILFFTRVNRGAQSVLVDSSYCLKGRMAELYYWNRVITVEEAAVIAFGWDRLDHFEGMYMYFAMEEGEGQFIFEYGAVCNSTFGSTSDCGVPYGELLPQPGGPTWYFEDSPELSGWHPFSIIPRTITSAASEPPPSHTHHLQHLPSPSSTPIPTTIAPPPNPTTPPPTGPPPPSHTTAFAPPPPCPPPSSPLQCHPLLLRLYPHHPKSTTVPSSPPYPLLLPHRLRHAPLLRESQPGCTFGVAARLLQTIADCV</sequence>
<dbReference type="AlphaFoldDB" id="A0AAE0LCF0"/>
<evidence type="ECO:0000256" key="4">
    <source>
        <dbReference type="SAM" id="SignalP"/>
    </source>
</evidence>
<name>A0AAE0LCF0_9CHLO</name>
<evidence type="ECO:0000256" key="3">
    <source>
        <dbReference type="SAM" id="MobiDB-lite"/>
    </source>
</evidence>
<accession>A0AAE0LCF0</accession>
<keyword evidence="4" id="KW-0732">Signal</keyword>
<dbReference type="SUPFAM" id="SSF110296">
    <property type="entry name" value="Oligoxyloglucan reducing end-specific cellobiohydrolase"/>
    <property type="match status" value="2"/>
</dbReference>
<evidence type="ECO:0000259" key="5">
    <source>
        <dbReference type="Pfam" id="PF14870"/>
    </source>
</evidence>
<protein>
    <recommendedName>
        <fullName evidence="5">Photosynthesis system II assembly factor Ycf48/Hcf136-like domain-containing protein</fullName>
    </recommendedName>
</protein>
<dbReference type="GO" id="GO:0015979">
    <property type="term" value="P:photosynthesis"/>
    <property type="evidence" value="ECO:0007669"/>
    <property type="project" value="UniProtKB-KW"/>
</dbReference>
<feature type="domain" description="Photosynthesis system II assembly factor Ycf48/Hcf136-like" evidence="5">
    <location>
        <begin position="26"/>
        <end position="161"/>
    </location>
</feature>
<feature type="domain" description="Photosynthesis system II assembly factor Ycf48/Hcf136-like" evidence="5">
    <location>
        <begin position="163"/>
        <end position="246"/>
    </location>
</feature>
<feature type="region of interest" description="Disordered" evidence="3">
    <location>
        <begin position="333"/>
        <end position="352"/>
    </location>
</feature>